<dbReference type="AlphaFoldDB" id="F5YQI8"/>
<evidence type="ECO:0000313" key="1">
    <source>
        <dbReference type="EMBL" id="AEF87016.1"/>
    </source>
</evidence>
<reference evidence="1 2" key="2">
    <citation type="journal article" date="2011" name="ISME J.">
        <title>RNA-seq reveals cooperative metabolic interactions between two termite-gut spirochete species in co-culture.</title>
        <authorList>
            <person name="Rosenthal A.Z."/>
            <person name="Matson E.G."/>
            <person name="Eldar A."/>
            <person name="Leadbetter J.R."/>
        </authorList>
    </citation>
    <scope>NUCLEOTIDE SEQUENCE [LARGE SCALE GENOMIC DNA]</scope>
    <source>
        <strain evidence="2">ATCC BAA-887 / DSM 12427 / ZAS-2</strain>
    </source>
</reference>
<reference evidence="2" key="1">
    <citation type="submission" date="2009-12" db="EMBL/GenBank/DDBJ databases">
        <title>Complete sequence of Treponema primitia strain ZAS-2.</title>
        <authorList>
            <person name="Tetu S.G."/>
            <person name="Matson E."/>
            <person name="Ren Q."/>
            <person name="Seshadri R."/>
            <person name="Elbourne L."/>
            <person name="Hassan K.A."/>
            <person name="Durkin A."/>
            <person name="Radune D."/>
            <person name="Mohamoud Y."/>
            <person name="Shay R."/>
            <person name="Jin S."/>
            <person name="Zhang X."/>
            <person name="Lucey K."/>
            <person name="Ballor N.R."/>
            <person name="Ottesen E."/>
            <person name="Rosenthal R."/>
            <person name="Allen A."/>
            <person name="Leadbetter J.R."/>
            <person name="Paulsen I.T."/>
        </authorList>
    </citation>
    <scope>NUCLEOTIDE SEQUENCE [LARGE SCALE GENOMIC DNA]</scope>
    <source>
        <strain evidence="2">ATCC BAA-887 / DSM 12427 / ZAS-2</strain>
    </source>
</reference>
<dbReference type="EMBL" id="CP001843">
    <property type="protein sequence ID" value="AEF87016.1"/>
    <property type="molecule type" value="Genomic_DNA"/>
</dbReference>
<organism evidence="1 2">
    <name type="scientific">Treponema primitia (strain ATCC BAA-887 / DSM 12427 / ZAS-2)</name>
    <dbReference type="NCBI Taxonomy" id="545694"/>
    <lineage>
        <taxon>Bacteria</taxon>
        <taxon>Pseudomonadati</taxon>
        <taxon>Spirochaetota</taxon>
        <taxon>Spirochaetia</taxon>
        <taxon>Spirochaetales</taxon>
        <taxon>Treponemataceae</taxon>
        <taxon>Treponema</taxon>
    </lineage>
</organism>
<dbReference type="Proteomes" id="UP000009223">
    <property type="component" value="Chromosome"/>
</dbReference>
<evidence type="ECO:0000313" key="2">
    <source>
        <dbReference type="Proteomes" id="UP000009223"/>
    </source>
</evidence>
<gene>
    <name evidence="1" type="ordered locus">TREPR_2748</name>
</gene>
<keyword evidence="2" id="KW-1185">Reference proteome</keyword>
<accession>F5YQI8</accession>
<proteinExistence type="predicted"/>
<sequence length="45" mass="5491">MIKLLKELMILHKLKKEKLSIPRRSHNKLNGCCLAYFFTNYYYNI</sequence>
<dbReference type="HOGENOM" id="CLU_3206606_0_0_12"/>
<dbReference type="KEGG" id="tpi:TREPR_2748"/>
<name>F5YQI8_TREPZ</name>
<protein>
    <submittedName>
        <fullName evidence="1">Uncharacterized protein</fullName>
    </submittedName>
</protein>